<dbReference type="AlphaFoldDB" id="A0A931IDE5"/>
<dbReference type="Proteomes" id="UP000655751">
    <property type="component" value="Unassembled WGS sequence"/>
</dbReference>
<gene>
    <name evidence="1" type="ORF">IT779_22840</name>
</gene>
<keyword evidence="2" id="KW-1185">Reference proteome</keyword>
<comment type="caution">
    <text evidence="1">The sequence shown here is derived from an EMBL/GenBank/DDBJ whole genome shotgun (WGS) entry which is preliminary data.</text>
</comment>
<name>A0A931IDE5_9NOCA</name>
<evidence type="ECO:0000313" key="2">
    <source>
        <dbReference type="Proteomes" id="UP000655751"/>
    </source>
</evidence>
<accession>A0A931IDE5</accession>
<dbReference type="RefSeq" id="WP_196151406.1">
    <property type="nucleotide sequence ID" value="NZ_JADMLG010000009.1"/>
</dbReference>
<proteinExistence type="predicted"/>
<organism evidence="1 2">
    <name type="scientific">Nocardia bovistercoris</name>
    <dbReference type="NCBI Taxonomy" id="2785916"/>
    <lineage>
        <taxon>Bacteria</taxon>
        <taxon>Bacillati</taxon>
        <taxon>Actinomycetota</taxon>
        <taxon>Actinomycetes</taxon>
        <taxon>Mycobacteriales</taxon>
        <taxon>Nocardiaceae</taxon>
        <taxon>Nocardia</taxon>
    </lineage>
</organism>
<reference evidence="1" key="1">
    <citation type="submission" date="2020-11" db="EMBL/GenBank/DDBJ databases">
        <title>Nocardia NEAU-351.nov., a novel actinomycete isolated from the cow dung.</title>
        <authorList>
            <person name="Zhang X."/>
        </authorList>
    </citation>
    <scope>NUCLEOTIDE SEQUENCE</scope>
    <source>
        <strain evidence="1">NEAU-351</strain>
    </source>
</reference>
<dbReference type="EMBL" id="JADMLG010000009">
    <property type="protein sequence ID" value="MBH0779111.1"/>
    <property type="molecule type" value="Genomic_DNA"/>
</dbReference>
<sequence>MPTPECRSCRAAIDHCHGTLIVHPHNATECTDPDCTDPTHARHTFVVDCTDLAGGCPCAHPDHRAETA</sequence>
<protein>
    <submittedName>
        <fullName evidence="1">Uncharacterized protein</fullName>
    </submittedName>
</protein>
<evidence type="ECO:0000313" key="1">
    <source>
        <dbReference type="EMBL" id="MBH0779111.1"/>
    </source>
</evidence>